<evidence type="ECO:0000256" key="3">
    <source>
        <dbReference type="ARBA" id="ARBA00022741"/>
    </source>
</evidence>
<evidence type="ECO:0000256" key="6">
    <source>
        <dbReference type="ARBA" id="ARBA00022906"/>
    </source>
</evidence>
<dbReference type="SUPFAM" id="SSF52540">
    <property type="entry name" value="P-loop containing nucleoside triphosphate hydrolases"/>
    <property type="match status" value="1"/>
</dbReference>
<evidence type="ECO:0000259" key="10">
    <source>
        <dbReference type="PROSITE" id="PS50893"/>
    </source>
</evidence>
<gene>
    <name evidence="11" type="ORF">EDD55_102137</name>
</gene>
<evidence type="ECO:0000313" key="12">
    <source>
        <dbReference type="Proteomes" id="UP000295304"/>
    </source>
</evidence>
<dbReference type="GO" id="GO:0005524">
    <property type="term" value="F:ATP binding"/>
    <property type="evidence" value="ECO:0007669"/>
    <property type="project" value="UniProtKB-KW"/>
</dbReference>
<keyword evidence="5 11" id="KW-0067">ATP-binding</keyword>
<evidence type="ECO:0000256" key="9">
    <source>
        <dbReference type="ARBA" id="ARBA00023136"/>
    </source>
</evidence>
<dbReference type="GO" id="GO:0006829">
    <property type="term" value="P:zinc ion transport"/>
    <property type="evidence" value="ECO:0007669"/>
    <property type="project" value="UniProtKB-KW"/>
</dbReference>
<keyword evidence="8" id="KW-0406">Ion transport</keyword>
<dbReference type="Proteomes" id="UP000295304">
    <property type="component" value="Unassembled WGS sequence"/>
</dbReference>
<keyword evidence="4" id="KW-0862">Zinc</keyword>
<dbReference type="AlphaFoldDB" id="A0A4R3JDK2"/>
<dbReference type="PROSITE" id="PS50893">
    <property type="entry name" value="ABC_TRANSPORTER_2"/>
    <property type="match status" value="1"/>
</dbReference>
<dbReference type="EMBL" id="SLZW01000002">
    <property type="protein sequence ID" value="TCS64098.1"/>
    <property type="molecule type" value="Genomic_DNA"/>
</dbReference>
<dbReference type="InterPro" id="IPR027417">
    <property type="entry name" value="P-loop_NTPase"/>
</dbReference>
<dbReference type="InterPro" id="IPR003593">
    <property type="entry name" value="AAA+_ATPase"/>
</dbReference>
<comment type="caution">
    <text evidence="11">The sequence shown here is derived from an EMBL/GenBank/DDBJ whole genome shotgun (WGS) entry which is preliminary data.</text>
</comment>
<dbReference type="InterPro" id="IPR050153">
    <property type="entry name" value="Metal_Ion_Import_ABC"/>
</dbReference>
<keyword evidence="2" id="KW-1003">Cell membrane</keyword>
<proteinExistence type="predicted"/>
<dbReference type="Pfam" id="PF00005">
    <property type="entry name" value="ABC_tran"/>
    <property type="match status" value="1"/>
</dbReference>
<evidence type="ECO:0000256" key="7">
    <source>
        <dbReference type="ARBA" id="ARBA00022967"/>
    </source>
</evidence>
<keyword evidence="9" id="KW-0472">Membrane</keyword>
<evidence type="ECO:0000256" key="2">
    <source>
        <dbReference type="ARBA" id="ARBA00022475"/>
    </source>
</evidence>
<feature type="domain" description="ABC transporter" evidence="10">
    <location>
        <begin position="16"/>
        <end position="234"/>
    </location>
</feature>
<dbReference type="GO" id="GO:0016887">
    <property type="term" value="F:ATP hydrolysis activity"/>
    <property type="evidence" value="ECO:0007669"/>
    <property type="project" value="InterPro"/>
</dbReference>
<reference evidence="11 12" key="1">
    <citation type="submission" date="2019-03" db="EMBL/GenBank/DDBJ databases">
        <title>Genomic Encyclopedia of Type Strains, Phase IV (KMG-IV): sequencing the most valuable type-strain genomes for metagenomic binning, comparative biology and taxonomic classification.</title>
        <authorList>
            <person name="Goeker M."/>
        </authorList>
    </citation>
    <scope>NUCLEOTIDE SEQUENCE [LARGE SCALE GENOMIC DNA]</scope>
    <source>
        <strain evidence="11 12">DSM 101688</strain>
    </source>
</reference>
<sequence length="277" mass="30179">MKKIGENPNHKTSLLIEADNVSVSFAGRPALNHVHCRVERGQIVTLIGPNGSGKTTLVRVLLGLQVPDSGRVFRRKGLKIGYMPQQLRLDPTLPMTVARFLALGVPRARLGDGVRRAALVEVGASHVFDSALHDISGGEMQRVMLARALLREPDVLVLDEPVQGVDINGQADLYRLIGSIRDRRGCSVVMVSHDLHMVMAETDQVICLNQHVCCAGHPEQVSRHPDFVALFGQRVAATLAVYHHQHDHRHDLQGNVLGDASAPSCATCTRGESHDHG</sequence>
<dbReference type="InterPro" id="IPR017871">
    <property type="entry name" value="ABC_transporter-like_CS"/>
</dbReference>
<evidence type="ECO:0000256" key="1">
    <source>
        <dbReference type="ARBA" id="ARBA00022448"/>
    </source>
</evidence>
<evidence type="ECO:0000313" key="11">
    <source>
        <dbReference type="EMBL" id="TCS64098.1"/>
    </source>
</evidence>
<dbReference type="PANTHER" id="PTHR42734:SF9">
    <property type="entry name" value="ZINC IMPORT ATP-BINDING PROTEIN ZNUC"/>
    <property type="match status" value="1"/>
</dbReference>
<keyword evidence="1" id="KW-0813">Transport</keyword>
<keyword evidence="3" id="KW-0547">Nucleotide-binding</keyword>
<dbReference type="FunFam" id="3.40.50.300:FF:000392">
    <property type="entry name" value="Zinc import ATP-binding protein ZnuC"/>
    <property type="match status" value="1"/>
</dbReference>
<evidence type="ECO:0000256" key="5">
    <source>
        <dbReference type="ARBA" id="ARBA00022840"/>
    </source>
</evidence>
<dbReference type="PROSITE" id="PS00211">
    <property type="entry name" value="ABC_TRANSPORTER_1"/>
    <property type="match status" value="1"/>
</dbReference>
<dbReference type="RefSeq" id="WP_132938066.1">
    <property type="nucleotide sequence ID" value="NZ_CP119676.1"/>
</dbReference>
<dbReference type="PANTHER" id="PTHR42734">
    <property type="entry name" value="METAL TRANSPORT SYSTEM ATP-BINDING PROTEIN TM_0124-RELATED"/>
    <property type="match status" value="1"/>
</dbReference>
<evidence type="ECO:0000256" key="8">
    <source>
        <dbReference type="ARBA" id="ARBA00023065"/>
    </source>
</evidence>
<organism evidence="11 12">
    <name type="scientific">Varunaivibrio sulfuroxidans</name>
    <dbReference type="NCBI Taxonomy" id="1773489"/>
    <lineage>
        <taxon>Bacteria</taxon>
        <taxon>Pseudomonadati</taxon>
        <taxon>Pseudomonadota</taxon>
        <taxon>Alphaproteobacteria</taxon>
        <taxon>Rhodospirillales</taxon>
        <taxon>Magnetovibrionaceae</taxon>
        <taxon>Varunaivibrio</taxon>
    </lineage>
</organism>
<keyword evidence="7" id="KW-1278">Translocase</keyword>
<protein>
    <submittedName>
        <fullName evidence="11">Zinc transport system ATP-binding protein</fullName>
    </submittedName>
</protein>
<name>A0A4R3JDK2_9PROT</name>
<accession>A0A4R3JDK2</accession>
<dbReference type="SMART" id="SM00382">
    <property type="entry name" value="AAA"/>
    <property type="match status" value="1"/>
</dbReference>
<dbReference type="OrthoDB" id="9780942at2"/>
<dbReference type="Gene3D" id="3.40.50.300">
    <property type="entry name" value="P-loop containing nucleotide triphosphate hydrolases"/>
    <property type="match status" value="1"/>
</dbReference>
<dbReference type="NCBIfam" id="NF007090">
    <property type="entry name" value="PRK09544.1"/>
    <property type="match status" value="1"/>
</dbReference>
<evidence type="ECO:0000256" key="4">
    <source>
        <dbReference type="ARBA" id="ARBA00022833"/>
    </source>
</evidence>
<keyword evidence="6" id="KW-0864">Zinc transport</keyword>
<dbReference type="GO" id="GO:0010043">
    <property type="term" value="P:response to zinc ion"/>
    <property type="evidence" value="ECO:0007669"/>
    <property type="project" value="TreeGrafter"/>
</dbReference>
<keyword evidence="12" id="KW-1185">Reference proteome</keyword>
<dbReference type="InterPro" id="IPR003439">
    <property type="entry name" value="ABC_transporter-like_ATP-bd"/>
</dbReference>